<feature type="active site" description="Proton donor" evidence="16">
    <location>
        <position position="379"/>
    </location>
</feature>
<evidence type="ECO:0000256" key="16">
    <source>
        <dbReference type="PIRSR" id="PIRSR000894-1"/>
    </source>
</evidence>
<comment type="catalytic activity">
    <reaction evidence="12">
        <text>1D-myo-inositol 1,2,4,5,6-pentakisphosphate + H2O = 1D-myo-inositol 1,2,5,6-tetrakisphosphate + phosphate</text>
        <dbReference type="Rhea" id="RHEA:77115"/>
        <dbReference type="ChEBI" id="CHEBI:15377"/>
        <dbReference type="ChEBI" id="CHEBI:43474"/>
        <dbReference type="ChEBI" id="CHEBI:57798"/>
        <dbReference type="ChEBI" id="CHEBI:195535"/>
    </reaction>
    <physiologicalReaction direction="left-to-right" evidence="12">
        <dbReference type="Rhea" id="RHEA:77116"/>
    </physiologicalReaction>
</comment>
<evidence type="ECO:0000256" key="9">
    <source>
        <dbReference type="ARBA" id="ARBA00043670"/>
    </source>
</evidence>
<evidence type="ECO:0000256" key="13">
    <source>
        <dbReference type="ARBA" id="ARBA00043788"/>
    </source>
</evidence>
<evidence type="ECO:0000256" key="3">
    <source>
        <dbReference type="ARBA" id="ARBA00022525"/>
    </source>
</evidence>
<proteinExistence type="predicted"/>
<evidence type="ECO:0000256" key="4">
    <source>
        <dbReference type="ARBA" id="ARBA00022801"/>
    </source>
</evidence>
<sequence length="487" mass="55045">MSRASEKEALLPLNTDETRIHHRHHLDRIKTGIVVVLLGVVATISLLRSGPTTIHPTTITEFPITLPVSPELQRKWGPYTPWYAAEAYQPPPDHCTVTQANILQRHDARYPTSGAARRIVNALDKLLSAREYTHPSLRFLKEYKYDLGKDVLVEYGAARAKYSGRQAFMRYQHLVGQDDIPFVRASGKERVIDSATNWTLGFAEASKHKYIPKLNVILDENLNDTLDNSQCPNAGDSDPQTEIWINHFGSPIADRLNSYAPGSNLTPSDIFSLMLICPFESVAHVSLSPFCPTEADSDDSIFTLSEFSSLSYTFDLDKFYNTGYGQPLGRVQGVGYVNELLARLQNKPVRDHTQTNTTLDSNRKTFPLDRSVYIDFTHDNEMVAVYGAVGLFKQEKVLDPHKMENRRTWMADRLVPFGSRMVTEKMECGRKEYVRILVNDALQPLEFCGGEGLCELKRFIKSQKYARHDGEGDGRRVLVDARILSHP</sequence>
<dbReference type="PANTHER" id="PTHR20963">
    <property type="entry name" value="MULTIPLE INOSITOL POLYPHOSPHATE PHOSPHATASE-RELATED"/>
    <property type="match status" value="1"/>
</dbReference>
<dbReference type="Gene3D" id="3.40.50.1240">
    <property type="entry name" value="Phosphoglycerate mutase-like"/>
    <property type="match status" value="1"/>
</dbReference>
<dbReference type="InterPro" id="IPR000560">
    <property type="entry name" value="His_Pase_clade-2"/>
</dbReference>
<dbReference type="InterPro" id="IPR029033">
    <property type="entry name" value="His_PPase_superfam"/>
</dbReference>
<evidence type="ECO:0000256" key="10">
    <source>
        <dbReference type="ARBA" id="ARBA00043675"/>
    </source>
</evidence>
<dbReference type="GO" id="GO:0016158">
    <property type="term" value="F:inositol hexakisphosphate 3-phosphatase activity"/>
    <property type="evidence" value="ECO:0007669"/>
    <property type="project" value="UniProtKB-EC"/>
</dbReference>
<name>A0A0C2W420_AMAMK</name>
<keyword evidence="19" id="KW-1185">Reference proteome</keyword>
<dbReference type="CDD" id="cd07061">
    <property type="entry name" value="HP_HAP_like"/>
    <property type="match status" value="1"/>
</dbReference>
<evidence type="ECO:0000313" key="18">
    <source>
        <dbReference type="EMBL" id="KIL55862.1"/>
    </source>
</evidence>
<dbReference type="Pfam" id="PF00328">
    <property type="entry name" value="His_Phos_2"/>
    <property type="match status" value="1"/>
</dbReference>
<evidence type="ECO:0000256" key="17">
    <source>
        <dbReference type="PIRSR" id="PIRSR000894-2"/>
    </source>
</evidence>
<dbReference type="PANTHER" id="PTHR20963:SF24">
    <property type="entry name" value="3-PHYTASE B"/>
    <property type="match status" value="1"/>
</dbReference>
<evidence type="ECO:0000256" key="5">
    <source>
        <dbReference type="ARBA" id="ARBA00023157"/>
    </source>
</evidence>
<reference evidence="18 19" key="1">
    <citation type="submission" date="2014-04" db="EMBL/GenBank/DDBJ databases">
        <title>Evolutionary Origins and Diversification of the Mycorrhizal Mutualists.</title>
        <authorList>
            <consortium name="DOE Joint Genome Institute"/>
            <consortium name="Mycorrhizal Genomics Consortium"/>
            <person name="Kohler A."/>
            <person name="Kuo A."/>
            <person name="Nagy L.G."/>
            <person name="Floudas D."/>
            <person name="Copeland A."/>
            <person name="Barry K.W."/>
            <person name="Cichocki N."/>
            <person name="Veneault-Fourrey C."/>
            <person name="LaButti K."/>
            <person name="Lindquist E.A."/>
            <person name="Lipzen A."/>
            <person name="Lundell T."/>
            <person name="Morin E."/>
            <person name="Murat C."/>
            <person name="Riley R."/>
            <person name="Ohm R."/>
            <person name="Sun H."/>
            <person name="Tunlid A."/>
            <person name="Henrissat B."/>
            <person name="Grigoriev I.V."/>
            <person name="Hibbett D.S."/>
            <person name="Martin F."/>
        </authorList>
    </citation>
    <scope>NUCLEOTIDE SEQUENCE [LARGE SCALE GENOMIC DNA]</scope>
    <source>
        <strain evidence="18 19">Koide BX008</strain>
    </source>
</reference>
<evidence type="ECO:0000256" key="12">
    <source>
        <dbReference type="ARBA" id="ARBA00043748"/>
    </source>
</evidence>
<feature type="disulfide bond" evidence="17">
    <location>
        <begin position="448"/>
        <end position="454"/>
    </location>
</feature>
<dbReference type="FunCoup" id="A0A0C2W420">
    <property type="interactions" value="207"/>
</dbReference>
<dbReference type="Proteomes" id="UP000054549">
    <property type="component" value="Unassembled WGS sequence"/>
</dbReference>
<dbReference type="HOGENOM" id="CLU_020880_0_1_1"/>
<accession>A0A0C2W420</accession>
<dbReference type="SUPFAM" id="SSF53254">
    <property type="entry name" value="Phosphoglycerate mutase-like"/>
    <property type="match status" value="1"/>
</dbReference>
<comment type="subunit">
    <text evidence="2">Monomer.</text>
</comment>
<feature type="disulfide bond" evidence="17">
    <location>
        <begin position="277"/>
        <end position="291"/>
    </location>
</feature>
<evidence type="ECO:0000256" key="7">
    <source>
        <dbReference type="ARBA" id="ARBA00041857"/>
    </source>
</evidence>
<dbReference type="InParanoid" id="A0A0C2W420"/>
<dbReference type="GO" id="GO:0003993">
    <property type="term" value="F:acid phosphatase activity"/>
    <property type="evidence" value="ECO:0007669"/>
    <property type="project" value="TreeGrafter"/>
</dbReference>
<evidence type="ECO:0000256" key="1">
    <source>
        <dbReference type="ARBA" id="ARBA00004613"/>
    </source>
</evidence>
<keyword evidence="5 17" id="KW-1015">Disulfide bond</keyword>
<feature type="active site" description="Nucleophile" evidence="16">
    <location>
        <position position="106"/>
    </location>
</feature>
<evidence type="ECO:0000256" key="2">
    <source>
        <dbReference type="ARBA" id="ARBA00011245"/>
    </source>
</evidence>
<keyword evidence="4" id="KW-0378">Hydrolase</keyword>
<evidence type="ECO:0000256" key="15">
    <source>
        <dbReference type="ARBA" id="ARBA00044262"/>
    </source>
</evidence>
<comment type="catalytic activity">
    <reaction evidence="13">
        <text>1D-myo-inositol hexakisphosphate + H2O = 1D-myo-inositol 1,2,4,5,6-pentakisphosphate + phosphate</text>
        <dbReference type="Rhea" id="RHEA:16989"/>
        <dbReference type="ChEBI" id="CHEBI:15377"/>
        <dbReference type="ChEBI" id="CHEBI:43474"/>
        <dbReference type="ChEBI" id="CHEBI:57798"/>
        <dbReference type="ChEBI" id="CHEBI:58130"/>
        <dbReference type="EC" id="3.1.3.8"/>
    </reaction>
    <physiologicalReaction direction="left-to-right" evidence="13">
        <dbReference type="Rhea" id="RHEA:16990"/>
    </physiologicalReaction>
</comment>
<feature type="disulfide bond" evidence="17">
    <location>
        <begin position="95"/>
        <end position="428"/>
    </location>
</feature>
<comment type="catalytic activity">
    <reaction evidence="9">
        <text>1D-myo-inositol 1,2,5,6-tetrakisphosphate + H2O = 1D-myo-inositol 1,2,6-trisphosphate + phosphate</text>
        <dbReference type="Rhea" id="RHEA:77119"/>
        <dbReference type="ChEBI" id="CHEBI:15377"/>
        <dbReference type="ChEBI" id="CHEBI:43474"/>
        <dbReference type="ChEBI" id="CHEBI:195535"/>
        <dbReference type="ChEBI" id="CHEBI:195537"/>
    </reaction>
    <physiologicalReaction direction="left-to-right" evidence="9">
        <dbReference type="Rhea" id="RHEA:77120"/>
    </physiologicalReaction>
</comment>
<organism evidence="18 19">
    <name type="scientific">Amanita muscaria (strain Koide BX008)</name>
    <dbReference type="NCBI Taxonomy" id="946122"/>
    <lineage>
        <taxon>Eukaryota</taxon>
        <taxon>Fungi</taxon>
        <taxon>Dikarya</taxon>
        <taxon>Basidiomycota</taxon>
        <taxon>Agaricomycotina</taxon>
        <taxon>Agaricomycetes</taxon>
        <taxon>Agaricomycetidae</taxon>
        <taxon>Agaricales</taxon>
        <taxon>Pluteineae</taxon>
        <taxon>Amanitaceae</taxon>
        <taxon>Amanita</taxon>
    </lineage>
</organism>
<evidence type="ECO:0000256" key="6">
    <source>
        <dbReference type="ARBA" id="ARBA00023180"/>
    </source>
</evidence>
<keyword evidence="3" id="KW-0964">Secreted</keyword>
<dbReference type="PROSITE" id="PS00778">
    <property type="entry name" value="HIS_ACID_PHOSPHAT_2"/>
    <property type="match status" value="1"/>
</dbReference>
<evidence type="ECO:0000256" key="14">
    <source>
        <dbReference type="ARBA" id="ARBA00044106"/>
    </source>
</evidence>
<dbReference type="PIRSF" id="PIRSF000894">
    <property type="entry name" value="Acid_phosphatase"/>
    <property type="match status" value="1"/>
</dbReference>
<dbReference type="STRING" id="946122.A0A0C2W420"/>
<keyword evidence="6" id="KW-0325">Glycoprotein</keyword>
<dbReference type="GO" id="GO:0005576">
    <property type="term" value="C:extracellular region"/>
    <property type="evidence" value="ECO:0007669"/>
    <property type="project" value="UniProtKB-SubCell"/>
</dbReference>
<evidence type="ECO:0000256" key="11">
    <source>
        <dbReference type="ARBA" id="ARBA00043721"/>
    </source>
</evidence>
<dbReference type="OrthoDB" id="6509975at2759"/>
<evidence type="ECO:0000256" key="8">
    <source>
        <dbReference type="ARBA" id="ARBA00042300"/>
    </source>
</evidence>
<protein>
    <recommendedName>
        <fullName evidence="14">Phytase A</fullName>
    </recommendedName>
    <alternativeName>
        <fullName evidence="15">Histidine acid phosphatase phyA</fullName>
    </alternativeName>
    <alternativeName>
        <fullName evidence="8">Myo-inositol hexakisphosphate phosphohydrolase A</fullName>
    </alternativeName>
    <alternativeName>
        <fullName evidence="7">Myo-inositol-hexaphosphate 3-phosphohydrolase A</fullName>
    </alternativeName>
</protein>
<dbReference type="AlphaFoldDB" id="A0A0C2W420"/>
<comment type="catalytic activity">
    <reaction evidence="10">
        <text>1D-myo-inositol 1,2-bisphosphate + H2O = 1D-myo-inositol 2-phosphate + phosphate</text>
        <dbReference type="Rhea" id="RHEA:77135"/>
        <dbReference type="ChEBI" id="CHEBI:15377"/>
        <dbReference type="ChEBI" id="CHEBI:43474"/>
        <dbReference type="ChEBI" id="CHEBI:84142"/>
        <dbReference type="ChEBI" id="CHEBI:195539"/>
    </reaction>
    <physiologicalReaction direction="left-to-right" evidence="10">
        <dbReference type="Rhea" id="RHEA:77136"/>
    </physiologicalReaction>
</comment>
<evidence type="ECO:0000313" key="19">
    <source>
        <dbReference type="Proteomes" id="UP000054549"/>
    </source>
</evidence>
<dbReference type="InterPro" id="IPR033379">
    <property type="entry name" value="Acid_Pase_AS"/>
</dbReference>
<gene>
    <name evidence="18" type="ORF">M378DRAFT_134095</name>
</gene>
<dbReference type="EMBL" id="KN818466">
    <property type="protein sequence ID" value="KIL55862.1"/>
    <property type="molecule type" value="Genomic_DNA"/>
</dbReference>
<comment type="catalytic activity">
    <reaction evidence="11">
        <text>1D-myo-inositol 1,2,6-trisphosphate + H2O = 1D-myo-inositol 1,2-bisphosphate + phosphate</text>
        <dbReference type="Rhea" id="RHEA:77131"/>
        <dbReference type="ChEBI" id="CHEBI:15377"/>
        <dbReference type="ChEBI" id="CHEBI:43474"/>
        <dbReference type="ChEBI" id="CHEBI:195537"/>
        <dbReference type="ChEBI" id="CHEBI:195539"/>
    </reaction>
    <physiologicalReaction direction="left-to-right" evidence="11">
        <dbReference type="Rhea" id="RHEA:77132"/>
    </physiologicalReaction>
</comment>
<comment type="subcellular location">
    <subcellularLocation>
        <location evidence="1">Secreted</location>
    </subcellularLocation>
</comment>
<dbReference type="InterPro" id="IPR016274">
    <property type="entry name" value="Histidine_acid_Pase_euk"/>
</dbReference>